<reference evidence="8 9" key="1">
    <citation type="submission" date="2018-08" db="EMBL/GenBank/DDBJ databases">
        <title>A genome reference for cultivated species of the human gut microbiota.</title>
        <authorList>
            <person name="Zou Y."/>
            <person name="Xue W."/>
            <person name="Luo G."/>
        </authorList>
    </citation>
    <scope>NUCLEOTIDE SEQUENCE [LARGE SCALE GENOMIC DNA]</scope>
    <source>
        <strain evidence="8 9">AF22-12AC</strain>
    </source>
</reference>
<dbReference type="EMBL" id="QRVL01000007">
    <property type="protein sequence ID" value="RGS40428.1"/>
    <property type="molecule type" value="Genomic_DNA"/>
</dbReference>
<dbReference type="AlphaFoldDB" id="A0A395VA56"/>
<dbReference type="NCBIfam" id="TIGR00704">
    <property type="entry name" value="NaPi_cotrn_rel"/>
    <property type="match status" value="1"/>
</dbReference>
<feature type="transmembrane region" description="Helical" evidence="6">
    <location>
        <begin position="119"/>
        <end position="136"/>
    </location>
</feature>
<feature type="transmembrane region" description="Helical" evidence="6">
    <location>
        <begin position="86"/>
        <end position="107"/>
    </location>
</feature>
<evidence type="ECO:0000313" key="8">
    <source>
        <dbReference type="EMBL" id="RGS40428.1"/>
    </source>
</evidence>
<dbReference type="InterPro" id="IPR004633">
    <property type="entry name" value="NaPi_cotrn-rel/YqeW-like"/>
</dbReference>
<evidence type="ECO:0000256" key="6">
    <source>
        <dbReference type="SAM" id="Phobius"/>
    </source>
</evidence>
<dbReference type="NCBIfam" id="NF037997">
    <property type="entry name" value="Na_Pi_symport"/>
    <property type="match status" value="1"/>
</dbReference>
<name>A0A395VA56_9FIRM</name>
<dbReference type="Pfam" id="PF01895">
    <property type="entry name" value="PhoU"/>
    <property type="match status" value="2"/>
</dbReference>
<feature type="transmembrane region" description="Helical" evidence="6">
    <location>
        <begin position="49"/>
        <end position="74"/>
    </location>
</feature>
<dbReference type="RefSeq" id="WP_118097515.1">
    <property type="nucleotide sequence ID" value="NZ_JAQEDX010000013.1"/>
</dbReference>
<keyword evidence="4 6" id="KW-1133">Transmembrane helix</keyword>
<feature type="transmembrane region" description="Helical" evidence="6">
    <location>
        <begin position="257"/>
        <end position="280"/>
    </location>
</feature>
<dbReference type="Proteomes" id="UP000266172">
    <property type="component" value="Unassembled WGS sequence"/>
</dbReference>
<feature type="transmembrane region" description="Helical" evidence="6">
    <location>
        <begin position="186"/>
        <end position="209"/>
    </location>
</feature>
<gene>
    <name evidence="8" type="ORF">DWX93_09935</name>
</gene>
<evidence type="ECO:0000256" key="3">
    <source>
        <dbReference type="ARBA" id="ARBA00022692"/>
    </source>
</evidence>
<comment type="subcellular location">
    <subcellularLocation>
        <location evidence="1">Cell membrane</location>
        <topology evidence="1">Multi-pass membrane protein</topology>
    </subcellularLocation>
</comment>
<keyword evidence="2" id="KW-1003">Cell membrane</keyword>
<dbReference type="PANTHER" id="PTHR10010">
    <property type="entry name" value="SOLUTE CARRIER FAMILY 34 SODIUM PHOSPHATE , MEMBER 2-RELATED"/>
    <property type="match status" value="1"/>
</dbReference>
<evidence type="ECO:0000256" key="2">
    <source>
        <dbReference type="ARBA" id="ARBA00022475"/>
    </source>
</evidence>
<dbReference type="GO" id="GO:0044341">
    <property type="term" value="P:sodium-dependent phosphate transport"/>
    <property type="evidence" value="ECO:0007669"/>
    <property type="project" value="InterPro"/>
</dbReference>
<sequence length="586" mass="64037">MDIFGVLSLIGGLALFLYGMHVMGAGLEKMSGGRLERILENLTSNPLKAVLLGAGVTAVIQSSSATTVMVVGFVNSGIMKLSQAIGIIMGANIGTTITAWLLSLTGIQGDNLFINMLKPTSFSPILAMIGIILLMSGKSDKKKITGEILLGFVVLMYGMSAMSGAVEPLADVPEFTNLLTMFKNPILGVLAGALLTAIIQSSSASVGILQALSVTGGFTFGTAIPIILGQNIGTCVTAMISAIGANKGAKRTAFVHLYFNMIGTVLFLCLFYLGNAIFRFPFTNDVVNAADIALVHSIFNVFTTLVLLPFTKGLEKLAYLTIPKTEDEKKTANDAFVILDDRFLSSPAFAIEQCRSLVSQMAEMTRDGFLEAMDVLGAYSEEKAQDVIDKENRVDVYDDKITAYLTKLSSENLSYKDSLQVTSLLHCITDFERISDHSINVVESVQQMRKENLTFSRKGEEEMNLYGAAIRDILTRTTDAFVNNDQALAHTVEPLEEVIDELNKDVKKHHMKRLRKGKCSMELGLILSDLAMNYERVADHCSNIAVYMMQLKDTQLEEHSFTEQLDEAESAEFTRLLDEFGSRYSL</sequence>
<feature type="transmembrane region" description="Helical" evidence="6">
    <location>
        <begin position="292"/>
        <end position="310"/>
    </location>
</feature>
<dbReference type="PANTHER" id="PTHR10010:SF46">
    <property type="entry name" value="SODIUM-DEPENDENT PHOSPHATE TRANSPORT PROTEIN 2B"/>
    <property type="match status" value="1"/>
</dbReference>
<evidence type="ECO:0000256" key="1">
    <source>
        <dbReference type="ARBA" id="ARBA00004651"/>
    </source>
</evidence>
<evidence type="ECO:0000313" key="9">
    <source>
        <dbReference type="Proteomes" id="UP000266172"/>
    </source>
</evidence>
<dbReference type="InterPro" id="IPR038078">
    <property type="entry name" value="PhoU-like_sf"/>
</dbReference>
<keyword evidence="3 6" id="KW-0812">Transmembrane</keyword>
<dbReference type="Gene3D" id="1.20.58.220">
    <property type="entry name" value="Phosphate transport system protein phou homolog 2, domain 2"/>
    <property type="match status" value="1"/>
</dbReference>
<proteinExistence type="predicted"/>
<feature type="domain" description="PhoU" evidence="7">
    <location>
        <begin position="358"/>
        <end position="445"/>
    </location>
</feature>
<dbReference type="SUPFAM" id="SSF109755">
    <property type="entry name" value="PhoU-like"/>
    <property type="match status" value="1"/>
</dbReference>
<dbReference type="InterPro" id="IPR026022">
    <property type="entry name" value="PhoU_dom"/>
</dbReference>
<evidence type="ECO:0000256" key="5">
    <source>
        <dbReference type="ARBA" id="ARBA00023136"/>
    </source>
</evidence>
<feature type="transmembrane region" description="Helical" evidence="6">
    <location>
        <begin position="148"/>
        <end position="166"/>
    </location>
</feature>
<protein>
    <submittedName>
        <fullName evidence="8">Na/Pi cotransporter family protein</fullName>
    </submittedName>
</protein>
<keyword evidence="5 6" id="KW-0472">Membrane</keyword>
<evidence type="ECO:0000256" key="4">
    <source>
        <dbReference type="ARBA" id="ARBA00022989"/>
    </source>
</evidence>
<accession>A0A395VA56</accession>
<dbReference type="InterPro" id="IPR003841">
    <property type="entry name" value="Na/Pi_transpt"/>
</dbReference>
<organism evidence="8 9">
    <name type="scientific">Roseburia hominis</name>
    <dbReference type="NCBI Taxonomy" id="301301"/>
    <lineage>
        <taxon>Bacteria</taxon>
        <taxon>Bacillati</taxon>
        <taxon>Bacillota</taxon>
        <taxon>Clostridia</taxon>
        <taxon>Lachnospirales</taxon>
        <taxon>Lachnospiraceae</taxon>
        <taxon>Roseburia</taxon>
    </lineage>
</organism>
<evidence type="ECO:0000259" key="7">
    <source>
        <dbReference type="Pfam" id="PF01895"/>
    </source>
</evidence>
<feature type="domain" description="PhoU" evidence="7">
    <location>
        <begin position="468"/>
        <end position="545"/>
    </location>
</feature>
<dbReference type="Pfam" id="PF02690">
    <property type="entry name" value="Na_Pi_cotrans"/>
    <property type="match status" value="1"/>
</dbReference>
<dbReference type="GO" id="GO:0005886">
    <property type="term" value="C:plasma membrane"/>
    <property type="evidence" value="ECO:0007669"/>
    <property type="project" value="UniProtKB-SubCell"/>
</dbReference>
<dbReference type="GO" id="GO:0005436">
    <property type="term" value="F:sodium:phosphate symporter activity"/>
    <property type="evidence" value="ECO:0007669"/>
    <property type="project" value="InterPro"/>
</dbReference>
<comment type="caution">
    <text evidence="8">The sequence shown here is derived from an EMBL/GenBank/DDBJ whole genome shotgun (WGS) entry which is preliminary data.</text>
</comment>